<comment type="caution">
    <text evidence="3">The sequence shown here is derived from an EMBL/GenBank/DDBJ whole genome shotgun (WGS) entry which is preliminary data.</text>
</comment>
<accession>A0ABW4IWG8</accession>
<proteinExistence type="predicted"/>
<feature type="region of interest" description="Disordered" evidence="1">
    <location>
        <begin position="147"/>
        <end position="166"/>
    </location>
</feature>
<dbReference type="RefSeq" id="WP_381088123.1">
    <property type="nucleotide sequence ID" value="NZ_JBHUDX010000083.1"/>
</dbReference>
<dbReference type="SUPFAM" id="SSF56112">
    <property type="entry name" value="Protein kinase-like (PK-like)"/>
    <property type="match status" value="1"/>
</dbReference>
<dbReference type="InterPro" id="IPR002575">
    <property type="entry name" value="Aminoglycoside_PTrfase"/>
</dbReference>
<name>A0ABW4IWG8_9ACTN</name>
<protein>
    <submittedName>
        <fullName evidence="3">Phosphotransferase</fullName>
    </submittedName>
</protein>
<evidence type="ECO:0000256" key="1">
    <source>
        <dbReference type="SAM" id="MobiDB-lite"/>
    </source>
</evidence>
<keyword evidence="4" id="KW-1185">Reference proteome</keyword>
<evidence type="ECO:0000313" key="3">
    <source>
        <dbReference type="EMBL" id="MFD1661740.1"/>
    </source>
</evidence>
<evidence type="ECO:0000259" key="2">
    <source>
        <dbReference type="Pfam" id="PF01636"/>
    </source>
</evidence>
<organism evidence="3 4">
    <name type="scientific">Streptomyces caeni</name>
    <dbReference type="NCBI Taxonomy" id="2307231"/>
    <lineage>
        <taxon>Bacteria</taxon>
        <taxon>Bacillati</taxon>
        <taxon>Actinomycetota</taxon>
        <taxon>Actinomycetes</taxon>
        <taxon>Kitasatosporales</taxon>
        <taxon>Streptomycetaceae</taxon>
        <taxon>Streptomyces</taxon>
    </lineage>
</organism>
<evidence type="ECO:0000313" key="4">
    <source>
        <dbReference type="Proteomes" id="UP001597261"/>
    </source>
</evidence>
<dbReference type="EMBL" id="JBHUDX010000083">
    <property type="protein sequence ID" value="MFD1661740.1"/>
    <property type="molecule type" value="Genomic_DNA"/>
</dbReference>
<dbReference type="InterPro" id="IPR011009">
    <property type="entry name" value="Kinase-like_dom_sf"/>
</dbReference>
<dbReference type="Pfam" id="PF01636">
    <property type="entry name" value="APH"/>
    <property type="match status" value="1"/>
</dbReference>
<gene>
    <name evidence="3" type="ORF">ACFSL4_26970</name>
</gene>
<sequence>MCRHVAHDPALDRLHIVADAPLPSSIQAPKEPVRVFAEQAVGRIADWTDDSWARENSRVWQATGRSGGTWYVKIHQSDRFHGREVTAYRSWTHALGWHAPRLVAADASLRAVVVTALPGRSLHGAVLDQAAEVRVHRGLGELAAAFHHSAPPRTPPPADRTSSTGKLGRHLSVARPYLNHGDEELLRVLAERRAALPPIVEVPTLGDLQLRNVLLADDDTLGLFDFERVVSAGPVSRAARVALWMAGAPFLSHCSSSSYCHTCAAL</sequence>
<reference evidence="4" key="1">
    <citation type="journal article" date="2019" name="Int. J. Syst. Evol. Microbiol.">
        <title>The Global Catalogue of Microorganisms (GCM) 10K type strain sequencing project: providing services to taxonomists for standard genome sequencing and annotation.</title>
        <authorList>
            <consortium name="The Broad Institute Genomics Platform"/>
            <consortium name="The Broad Institute Genome Sequencing Center for Infectious Disease"/>
            <person name="Wu L."/>
            <person name="Ma J."/>
        </authorList>
    </citation>
    <scope>NUCLEOTIDE SEQUENCE [LARGE SCALE GENOMIC DNA]</scope>
    <source>
        <strain evidence="4">CGMCC 1.12470</strain>
    </source>
</reference>
<dbReference type="Proteomes" id="UP001597261">
    <property type="component" value="Unassembled WGS sequence"/>
</dbReference>
<feature type="domain" description="Aminoglycoside phosphotransferase" evidence="2">
    <location>
        <begin position="54"/>
        <end position="245"/>
    </location>
</feature>